<keyword evidence="2 6" id="KW-0479">Metal-binding</keyword>
<accession>A0ABP5AC22</accession>
<dbReference type="EC" id="1.1.99.14" evidence="6"/>
<evidence type="ECO:0000256" key="6">
    <source>
        <dbReference type="PIRNR" id="PIRNR000139"/>
    </source>
</evidence>
<reference evidence="10" key="1">
    <citation type="journal article" date="2019" name="Int. J. Syst. Evol. Microbiol.">
        <title>The Global Catalogue of Microorganisms (GCM) 10K type strain sequencing project: providing services to taxonomists for standard genome sequencing and annotation.</title>
        <authorList>
            <consortium name="The Broad Institute Genomics Platform"/>
            <consortium name="The Broad Institute Genome Sequencing Center for Infectious Disease"/>
            <person name="Wu L."/>
            <person name="Ma J."/>
        </authorList>
    </citation>
    <scope>NUCLEOTIDE SEQUENCE [LARGE SCALE GENOMIC DNA]</scope>
    <source>
        <strain evidence="10">JCM 14046</strain>
    </source>
</reference>
<dbReference type="NCBIfam" id="NF008434">
    <property type="entry name" value="PRK11274.1"/>
    <property type="match status" value="1"/>
</dbReference>
<dbReference type="PANTHER" id="PTHR32479:SF17">
    <property type="entry name" value="GLYCOLATE OXIDASE IRON-SULFUR SUBUNIT"/>
    <property type="match status" value="1"/>
</dbReference>
<keyword evidence="5 6" id="KW-0411">Iron-sulfur</keyword>
<dbReference type="Pfam" id="PF02754">
    <property type="entry name" value="CCG"/>
    <property type="match status" value="2"/>
</dbReference>
<name>A0ABP5AC22_9ACTN</name>
<keyword evidence="6" id="KW-0813">Transport</keyword>
<comment type="caution">
    <text evidence="9">The sequence shown here is derived from an EMBL/GenBank/DDBJ whole genome shotgun (WGS) entry which is preliminary data.</text>
</comment>
<comment type="function">
    <text evidence="6">Component of a complex that catalyzes the oxidation of glycolate to glyoxylate.</text>
</comment>
<keyword evidence="1 6" id="KW-0004">4Fe-4S</keyword>
<evidence type="ECO:0000256" key="3">
    <source>
        <dbReference type="ARBA" id="ARBA00022737"/>
    </source>
</evidence>
<feature type="domain" description="4Fe-4S ferredoxin-type" evidence="8">
    <location>
        <begin position="98"/>
        <end position="121"/>
    </location>
</feature>
<feature type="domain" description="4Fe-4S ferredoxin-type" evidence="8">
    <location>
        <begin position="47"/>
        <end position="77"/>
    </location>
</feature>
<keyword evidence="4 6" id="KW-0408">Iron</keyword>
<dbReference type="PROSITE" id="PS51379">
    <property type="entry name" value="4FE4S_FER_2"/>
    <property type="match status" value="2"/>
</dbReference>
<dbReference type="SUPFAM" id="SSF54862">
    <property type="entry name" value="4Fe-4S ferredoxins"/>
    <property type="match status" value="1"/>
</dbReference>
<evidence type="ECO:0000313" key="9">
    <source>
        <dbReference type="EMBL" id="GAA1909793.1"/>
    </source>
</evidence>
<keyword evidence="3" id="KW-0677">Repeat</keyword>
<dbReference type="PANTHER" id="PTHR32479">
    <property type="entry name" value="GLYCOLATE OXIDASE IRON-SULFUR SUBUNIT"/>
    <property type="match status" value="1"/>
</dbReference>
<dbReference type="Pfam" id="PF13183">
    <property type="entry name" value="Fer4_8"/>
    <property type="match status" value="1"/>
</dbReference>
<gene>
    <name evidence="9" type="ORF">GCM10009737_08900</name>
</gene>
<dbReference type="Proteomes" id="UP001501612">
    <property type="component" value="Unassembled WGS sequence"/>
</dbReference>
<dbReference type="EMBL" id="BAAAMY010000002">
    <property type="protein sequence ID" value="GAA1909793.1"/>
    <property type="molecule type" value="Genomic_DNA"/>
</dbReference>
<dbReference type="InterPro" id="IPR017900">
    <property type="entry name" value="4Fe4S_Fe_S_CS"/>
</dbReference>
<dbReference type="PIRSF" id="PIRSF000139">
    <property type="entry name" value="Glc_ox_4Fe-4S"/>
    <property type="match status" value="1"/>
</dbReference>
<evidence type="ECO:0000256" key="4">
    <source>
        <dbReference type="ARBA" id="ARBA00023004"/>
    </source>
</evidence>
<dbReference type="InterPro" id="IPR012257">
    <property type="entry name" value="Glc_ox_4Fe-4S"/>
</dbReference>
<keyword evidence="6" id="KW-0249">Electron transport</keyword>
<sequence>MTQDPATQRREATNVDGMAGTQGADPLAVDPADVLGGPRAGAFDEKSPPDAALIGDCVHCGFCLPTCPTYVLWGEEMDSPRGRIYLMKEGLEGEPMTDEMVGHFDACLGCMACVTACPSGVQYDTLIEQTRAQVERHHERSASEKALRGLIFSLFPHPKRLRLMRGPLKVMQRTGLDRAVRRTGLLERLAPQLAAMEKLAPRLGKAMPLPAHITAIGERRMTVGMLVGCVQGAFFPGVNAATARVLRAEGCDVVVPQDQGCCGALSVHAGREDEGKAFAKALVDAFDDAGVERIVVNAAGCGSTMKEYAELLADEPAYADRARRFAELVRDVSEVLLELGPRAERHPLDVTIAYHDACHLAHAQGIRKQPRDLLTDIPGLTLKEIPEAEICCGSAGIYNILHPEPAQELGDRKAANIVKTGAELLVTANPGCLMQVTASLDRHAEQNGSRPMGMAHTIEVLDASIHGAPLSTLMDR</sequence>
<dbReference type="InterPro" id="IPR017896">
    <property type="entry name" value="4Fe4S_Fe-S-bd"/>
</dbReference>
<dbReference type="PROSITE" id="PS00198">
    <property type="entry name" value="4FE4S_FER_1"/>
    <property type="match status" value="2"/>
</dbReference>
<evidence type="ECO:0000256" key="2">
    <source>
        <dbReference type="ARBA" id="ARBA00022723"/>
    </source>
</evidence>
<comment type="catalytic activity">
    <reaction evidence="6">
        <text>glycolate + A = glyoxylate + AH2</text>
        <dbReference type="Rhea" id="RHEA:21264"/>
        <dbReference type="ChEBI" id="CHEBI:13193"/>
        <dbReference type="ChEBI" id="CHEBI:17499"/>
        <dbReference type="ChEBI" id="CHEBI:29805"/>
        <dbReference type="ChEBI" id="CHEBI:36655"/>
        <dbReference type="EC" id="1.1.99.14"/>
    </reaction>
</comment>
<evidence type="ECO:0000256" key="5">
    <source>
        <dbReference type="ARBA" id="ARBA00023014"/>
    </source>
</evidence>
<organism evidence="9 10">
    <name type="scientific">Nocardioides lentus</name>
    <dbReference type="NCBI Taxonomy" id="338077"/>
    <lineage>
        <taxon>Bacteria</taxon>
        <taxon>Bacillati</taxon>
        <taxon>Actinomycetota</taxon>
        <taxon>Actinomycetes</taxon>
        <taxon>Propionibacteriales</taxon>
        <taxon>Nocardioidaceae</taxon>
        <taxon>Nocardioides</taxon>
    </lineage>
</organism>
<comment type="cofactor">
    <cofactor evidence="6">
        <name>[4Fe-4S] cluster</name>
        <dbReference type="ChEBI" id="CHEBI:49883"/>
    </cofactor>
    <text evidence="6">Binds 2 [4Fe-4S] clusters.</text>
</comment>
<evidence type="ECO:0000313" key="10">
    <source>
        <dbReference type="Proteomes" id="UP001501612"/>
    </source>
</evidence>
<dbReference type="InterPro" id="IPR009051">
    <property type="entry name" value="Helical_ferredxn"/>
</dbReference>
<evidence type="ECO:0000256" key="1">
    <source>
        <dbReference type="ARBA" id="ARBA00022485"/>
    </source>
</evidence>
<comment type="catalytic activity">
    <reaction evidence="6">
        <text>(R)-lactate + A = pyruvate + AH2</text>
        <dbReference type="Rhea" id="RHEA:15089"/>
        <dbReference type="ChEBI" id="CHEBI:13193"/>
        <dbReference type="ChEBI" id="CHEBI:15361"/>
        <dbReference type="ChEBI" id="CHEBI:16004"/>
        <dbReference type="ChEBI" id="CHEBI:17499"/>
    </reaction>
</comment>
<proteinExistence type="predicted"/>
<dbReference type="RefSeq" id="WP_344004311.1">
    <property type="nucleotide sequence ID" value="NZ_BAAAMY010000002.1"/>
</dbReference>
<feature type="region of interest" description="Disordered" evidence="7">
    <location>
        <begin position="1"/>
        <end position="29"/>
    </location>
</feature>
<evidence type="ECO:0000259" key="8">
    <source>
        <dbReference type="PROSITE" id="PS51379"/>
    </source>
</evidence>
<dbReference type="Gene3D" id="1.10.1060.10">
    <property type="entry name" value="Alpha-helical ferredoxin"/>
    <property type="match status" value="1"/>
</dbReference>
<protein>
    <recommendedName>
        <fullName evidence="6">Glycolate oxidase iron-sulfur subunit</fullName>
        <ecNumber evidence="6">1.1.99.14</ecNumber>
    </recommendedName>
</protein>
<evidence type="ECO:0000256" key="7">
    <source>
        <dbReference type="SAM" id="MobiDB-lite"/>
    </source>
</evidence>
<keyword evidence="10" id="KW-1185">Reference proteome</keyword>
<dbReference type="InterPro" id="IPR004017">
    <property type="entry name" value="Cys_rich_dom"/>
</dbReference>